<evidence type="ECO:0000313" key="1">
    <source>
        <dbReference type="EMBL" id="BDQ36453.1"/>
    </source>
</evidence>
<organism evidence="1 2">
    <name type="scientific">Pseudodesulfovibrio nedwellii</name>
    <dbReference type="NCBI Taxonomy" id="2973072"/>
    <lineage>
        <taxon>Bacteria</taxon>
        <taxon>Pseudomonadati</taxon>
        <taxon>Thermodesulfobacteriota</taxon>
        <taxon>Desulfovibrionia</taxon>
        <taxon>Desulfovibrionales</taxon>
        <taxon>Desulfovibrionaceae</taxon>
    </lineage>
</organism>
<protein>
    <submittedName>
        <fullName evidence="1">Uncharacterized protein</fullName>
    </submittedName>
</protein>
<name>A0ABM8AYT3_9BACT</name>
<sequence length="97" mass="11545">MPTHYFASIPELAPLFKNSDYTDIKSINTPKTLREFLPGFIYYAPQWLCFIYKIRAVFIRFLGMRQESVDLTPIYFEKQFPDPKKRLPLGNLFTMRT</sequence>
<reference evidence="1 2" key="1">
    <citation type="submission" date="2022-08" db="EMBL/GenBank/DDBJ databases">
        <title>Genome Sequence of the sulphate-reducing bacterium, Pseudodesulfovibrio sp. SYK.</title>
        <authorList>
            <person name="Kondo R."/>
            <person name="Kataoka T."/>
        </authorList>
    </citation>
    <scope>NUCLEOTIDE SEQUENCE [LARGE SCALE GENOMIC DNA]</scope>
    <source>
        <strain evidence="1 2">SYK</strain>
    </source>
</reference>
<gene>
    <name evidence="1" type="ORF">SYK_08130</name>
</gene>
<accession>A0ABM8AYT3</accession>
<dbReference type="EMBL" id="AP026709">
    <property type="protein sequence ID" value="BDQ36453.1"/>
    <property type="molecule type" value="Genomic_DNA"/>
</dbReference>
<proteinExistence type="predicted"/>
<dbReference type="Proteomes" id="UP001317742">
    <property type="component" value="Chromosome"/>
</dbReference>
<keyword evidence="2" id="KW-1185">Reference proteome</keyword>
<evidence type="ECO:0000313" key="2">
    <source>
        <dbReference type="Proteomes" id="UP001317742"/>
    </source>
</evidence>